<dbReference type="EMBL" id="PNBA02000020">
    <property type="protein sequence ID" value="KAG6389317.1"/>
    <property type="molecule type" value="Genomic_DNA"/>
</dbReference>
<protein>
    <submittedName>
        <fullName evidence="2">Uncharacterized protein</fullName>
    </submittedName>
</protein>
<reference evidence="2" key="2">
    <citation type="submission" date="2020-08" db="EMBL/GenBank/DDBJ databases">
        <title>Plant Genome Project.</title>
        <authorList>
            <person name="Zhang R.-G."/>
        </authorList>
    </citation>
    <scope>NUCLEOTIDE SEQUENCE</scope>
    <source>
        <strain evidence="2">Huo1</strain>
        <tissue evidence="2">Leaf</tissue>
    </source>
</reference>
<organism evidence="2">
    <name type="scientific">Salvia splendens</name>
    <name type="common">Scarlet sage</name>
    <dbReference type="NCBI Taxonomy" id="180675"/>
    <lineage>
        <taxon>Eukaryota</taxon>
        <taxon>Viridiplantae</taxon>
        <taxon>Streptophyta</taxon>
        <taxon>Embryophyta</taxon>
        <taxon>Tracheophyta</taxon>
        <taxon>Spermatophyta</taxon>
        <taxon>Magnoliopsida</taxon>
        <taxon>eudicotyledons</taxon>
        <taxon>Gunneridae</taxon>
        <taxon>Pentapetalae</taxon>
        <taxon>asterids</taxon>
        <taxon>lamiids</taxon>
        <taxon>Lamiales</taxon>
        <taxon>Lamiaceae</taxon>
        <taxon>Nepetoideae</taxon>
        <taxon>Mentheae</taxon>
        <taxon>Salviinae</taxon>
        <taxon>Salvia</taxon>
        <taxon>Salvia subgen. Calosphace</taxon>
        <taxon>core Calosphace</taxon>
    </lineage>
</organism>
<name>A0A8X8W6P5_SALSN</name>
<dbReference type="Proteomes" id="UP000298416">
    <property type="component" value="Unassembled WGS sequence"/>
</dbReference>
<feature type="region of interest" description="Disordered" evidence="1">
    <location>
        <begin position="80"/>
        <end position="100"/>
    </location>
</feature>
<keyword evidence="3" id="KW-1185">Reference proteome</keyword>
<comment type="caution">
    <text evidence="2">The sequence shown here is derived from an EMBL/GenBank/DDBJ whole genome shotgun (WGS) entry which is preliminary data.</text>
</comment>
<sequence>MTEAPKVDAKRNAITKMHKTYYRLAQKAESHIDDVNALITGLERLGLELFGDEGLAVPSLDKGKRIENVFGDPIPDAINVHPPDVVHTKGSGSRKVSKKEAAIRQMNKPLRRCKKCRELVRHDSRNCGKEKEKNKNK</sequence>
<dbReference type="AlphaFoldDB" id="A0A8X8W6P5"/>
<reference evidence="2" key="1">
    <citation type="submission" date="2018-01" db="EMBL/GenBank/DDBJ databases">
        <authorList>
            <person name="Mao J.F."/>
        </authorList>
    </citation>
    <scope>NUCLEOTIDE SEQUENCE</scope>
    <source>
        <strain evidence="2">Huo1</strain>
        <tissue evidence="2">Leaf</tissue>
    </source>
</reference>
<evidence type="ECO:0000256" key="1">
    <source>
        <dbReference type="SAM" id="MobiDB-lite"/>
    </source>
</evidence>
<evidence type="ECO:0000313" key="3">
    <source>
        <dbReference type="Proteomes" id="UP000298416"/>
    </source>
</evidence>
<gene>
    <name evidence="2" type="ORF">SASPL_150785</name>
</gene>
<accession>A0A8X8W6P5</accession>
<evidence type="ECO:0000313" key="2">
    <source>
        <dbReference type="EMBL" id="KAG6389317.1"/>
    </source>
</evidence>
<proteinExistence type="predicted"/>